<sequence>MNKKLAALIIVLVIVVGGYLGYYAYAMTTLVPEDLKTFKSELKSVEEPFLTSAEIKEMKELSSMLEGTDLKVIPQEERKKMADELRKDYFGNMTKEFQEFKYNCTRNREDVAFRYDILLMGDVASDIREVYSKDIEQKMEKLVNLTNKMPDDFEKGDTEAFKADIDELVKLMEELEDWRVNVAKPKLQSIVERLGG</sequence>
<dbReference type="AlphaFoldDB" id="A0A328PF67"/>
<gene>
    <name evidence="1" type="ORF">DPC56_05360</name>
</gene>
<keyword evidence="2" id="KW-1185">Reference proteome</keyword>
<accession>A0A328PF67</accession>
<evidence type="ECO:0000313" key="2">
    <source>
        <dbReference type="Proteomes" id="UP000249782"/>
    </source>
</evidence>
<evidence type="ECO:0000313" key="1">
    <source>
        <dbReference type="EMBL" id="RAO79062.1"/>
    </source>
</evidence>
<dbReference type="EMBL" id="QLOE01000005">
    <property type="protein sequence ID" value="RAO79062.1"/>
    <property type="molecule type" value="Genomic_DNA"/>
</dbReference>
<comment type="caution">
    <text evidence="1">The sequence shown here is derived from an EMBL/GenBank/DDBJ whole genome shotgun (WGS) entry which is preliminary data.</text>
</comment>
<organism evidence="1 2">
    <name type="scientific">Methanothermobacter tenebrarum</name>
    <dbReference type="NCBI Taxonomy" id="680118"/>
    <lineage>
        <taxon>Archaea</taxon>
        <taxon>Methanobacteriati</taxon>
        <taxon>Methanobacteriota</taxon>
        <taxon>Methanomada group</taxon>
        <taxon>Methanobacteria</taxon>
        <taxon>Methanobacteriales</taxon>
        <taxon>Methanobacteriaceae</taxon>
        <taxon>Methanothermobacter</taxon>
    </lineage>
</organism>
<reference evidence="1 2" key="1">
    <citation type="submission" date="2018-06" db="EMBL/GenBank/DDBJ databases">
        <title>Draft genome sequence of hyperthermophilic methanogen Methanothermobacter tenebrarum sp. MCM-B 1447.</title>
        <authorList>
            <person name="Pore S.D."/>
            <person name="Dagar S."/>
            <person name="Dhakephalkar P.K."/>
        </authorList>
    </citation>
    <scope>NUCLEOTIDE SEQUENCE [LARGE SCALE GENOMIC DNA]</scope>
    <source>
        <strain evidence="1 2">MCM B 1447</strain>
    </source>
</reference>
<protein>
    <submittedName>
        <fullName evidence="1">Uncharacterized protein</fullName>
    </submittedName>
</protein>
<dbReference type="Proteomes" id="UP000249782">
    <property type="component" value="Unassembled WGS sequence"/>
</dbReference>
<name>A0A328PF67_9EURY</name>
<dbReference type="RefSeq" id="WP_112094040.1">
    <property type="nucleotide sequence ID" value="NZ_QLOE01000005.1"/>
</dbReference>
<proteinExistence type="predicted"/>